<keyword evidence="6" id="KW-1185">Reference proteome</keyword>
<dbReference type="Proteomes" id="UP000187321">
    <property type="component" value="Chromosome"/>
</dbReference>
<accession>A0A1N7A5W8</accession>
<dbReference type="GeneID" id="30954306"/>
<sequence length="449" mass="49323">MHEHLCQGGGNNGSGSRVGRDSLNRRTVLKATGGAAASVSLGGCVGSYELVGSSQDDDETIRIGVLAPEPESDFIGRSMAQSAEVAVTELNEDGGIAGRDVELVVGNTKDSPTEARRVYQQLVLEEDVDVTVGMFDSHALENIMDEIADQELVHLTSGAATTAASRMVSEEYDRYKYHFRVGPTNDRDLGNAQISFMDEYAHEIGWESIAVLAEDYPWADEPWDIYRDELADTRVDVVYEERYPPATNDFTDLYDDVEEAGADAAFVTTAHTGNEAVLDWSTAQRQFAFGGIHVPMQLPTYYDDIGGACEYGIGYSTATETSEITDATQPFVQEYADEFGSYPQDMGYNTYDAVRIFADAVEAAGTVDSEELVSELEDIEHEGASGYIEFHDSDDEFAHDLVFDPETPTAVYFQWQTTDDGEPVREVIWPEEHATDDAAGEYVTPPWLA</sequence>
<dbReference type="InterPro" id="IPR028082">
    <property type="entry name" value="Peripla_BP_I"/>
</dbReference>
<dbReference type="CDD" id="cd06345">
    <property type="entry name" value="PBP1_ABC_ligand_binding-like"/>
    <property type="match status" value="1"/>
</dbReference>
<feature type="region of interest" description="Disordered" evidence="2">
    <location>
        <begin position="1"/>
        <end position="20"/>
    </location>
</feature>
<evidence type="ECO:0000313" key="6">
    <source>
        <dbReference type="Proteomes" id="UP000185687"/>
    </source>
</evidence>
<evidence type="ECO:0000256" key="2">
    <source>
        <dbReference type="SAM" id="MobiDB-lite"/>
    </source>
</evidence>
<dbReference type="Proteomes" id="UP000185687">
    <property type="component" value="Unassembled WGS sequence"/>
</dbReference>
<reference evidence="5 6" key="2">
    <citation type="submission" date="2017-01" db="EMBL/GenBank/DDBJ databases">
        <authorList>
            <person name="Mah S.A."/>
            <person name="Swanson W.J."/>
            <person name="Moy G.W."/>
            <person name="Vacquier V.D."/>
        </authorList>
    </citation>
    <scope>NUCLEOTIDE SEQUENCE [LARGE SCALE GENOMIC DNA]</scope>
    <source>
        <strain evidence="5 6">CGMCC 1.8909</strain>
    </source>
</reference>
<evidence type="ECO:0000313" key="5">
    <source>
        <dbReference type="EMBL" id="SIR34396.1"/>
    </source>
</evidence>
<evidence type="ECO:0000313" key="4">
    <source>
        <dbReference type="EMBL" id="APX95133.1"/>
    </source>
</evidence>
<dbReference type="RefSeq" id="WP_076579684.1">
    <property type="nucleotide sequence ID" value="NZ_CP019327.1"/>
</dbReference>
<dbReference type="EMBL" id="CP019327">
    <property type="protein sequence ID" value="APX95133.1"/>
    <property type="molecule type" value="Genomic_DNA"/>
</dbReference>
<evidence type="ECO:0000256" key="1">
    <source>
        <dbReference type="ARBA" id="ARBA00022729"/>
    </source>
</evidence>
<proteinExistence type="predicted"/>
<dbReference type="InterPro" id="IPR051010">
    <property type="entry name" value="BCAA_transport"/>
</dbReference>
<dbReference type="EMBL" id="FTNP01000001">
    <property type="protein sequence ID" value="SIR34396.1"/>
    <property type="molecule type" value="Genomic_DNA"/>
</dbReference>
<evidence type="ECO:0000313" key="7">
    <source>
        <dbReference type="Proteomes" id="UP000187321"/>
    </source>
</evidence>
<organism evidence="5 6">
    <name type="scientific">Natronorubrum daqingense</name>
    <dbReference type="NCBI Taxonomy" id="588898"/>
    <lineage>
        <taxon>Archaea</taxon>
        <taxon>Methanobacteriati</taxon>
        <taxon>Methanobacteriota</taxon>
        <taxon>Stenosarchaea group</taxon>
        <taxon>Halobacteria</taxon>
        <taxon>Halobacteriales</taxon>
        <taxon>Natrialbaceae</taxon>
        <taxon>Natronorubrum</taxon>
    </lineage>
</organism>
<protein>
    <submittedName>
        <fullName evidence="4 5">ABC transporter substrate-binding protein</fullName>
    </submittedName>
</protein>
<reference evidence="4 7" key="1">
    <citation type="submission" date="2017-01" db="EMBL/GenBank/DDBJ databases">
        <title>Complete genome sequence of Haloterrigena daqingensis type strain (JX313T).</title>
        <authorList>
            <person name="Shuang W."/>
        </authorList>
    </citation>
    <scope>NUCLEOTIDE SEQUENCE [LARGE SCALE GENOMIC DNA]</scope>
    <source>
        <strain evidence="4 7">JX313</strain>
    </source>
</reference>
<dbReference type="PANTHER" id="PTHR30483:SF6">
    <property type="entry name" value="PERIPLASMIC BINDING PROTEIN OF ABC TRANSPORTER FOR NATURAL AMINO ACIDS"/>
    <property type="match status" value="1"/>
</dbReference>
<dbReference type="Pfam" id="PF13458">
    <property type="entry name" value="Peripla_BP_6"/>
    <property type="match status" value="1"/>
</dbReference>
<dbReference type="SUPFAM" id="SSF53822">
    <property type="entry name" value="Periplasmic binding protein-like I"/>
    <property type="match status" value="1"/>
</dbReference>
<feature type="domain" description="Leucine-binding protein" evidence="3">
    <location>
        <begin position="60"/>
        <end position="401"/>
    </location>
</feature>
<dbReference type="InterPro" id="IPR028081">
    <property type="entry name" value="Leu-bd"/>
</dbReference>
<keyword evidence="1" id="KW-0732">Signal</keyword>
<name>A0A1N7A5W8_9EURY</name>
<dbReference type="STRING" id="588898.BB347_00145"/>
<dbReference type="PANTHER" id="PTHR30483">
    <property type="entry name" value="LEUCINE-SPECIFIC-BINDING PROTEIN"/>
    <property type="match status" value="1"/>
</dbReference>
<dbReference type="Gene3D" id="3.40.50.2300">
    <property type="match status" value="2"/>
</dbReference>
<evidence type="ECO:0000259" key="3">
    <source>
        <dbReference type="Pfam" id="PF13458"/>
    </source>
</evidence>
<gene>
    <name evidence="4" type="ORF">BB347_00145</name>
    <name evidence="5" type="ORF">SAMN05421809_1039</name>
</gene>
<dbReference type="KEGG" id="hda:BB347_00145"/>
<dbReference type="AlphaFoldDB" id="A0A1N7A5W8"/>
<dbReference type="OrthoDB" id="200499at2157"/>